<dbReference type="Gene3D" id="1.10.533.10">
    <property type="entry name" value="Death Domain, Fas"/>
    <property type="match status" value="1"/>
</dbReference>
<dbReference type="Proteomes" id="UP000235965">
    <property type="component" value="Unassembled WGS sequence"/>
</dbReference>
<dbReference type="GO" id="GO:0005654">
    <property type="term" value="C:nucleoplasm"/>
    <property type="evidence" value="ECO:0007669"/>
    <property type="project" value="UniProtKB-ARBA"/>
</dbReference>
<dbReference type="CDD" id="cd07884">
    <property type="entry name" value="RHD-n_Relish"/>
    <property type="match status" value="1"/>
</dbReference>
<dbReference type="InterPro" id="IPR000451">
    <property type="entry name" value="NFkB/Dor"/>
</dbReference>
<dbReference type="GO" id="GO:0045087">
    <property type="term" value="P:innate immune response"/>
    <property type="evidence" value="ECO:0007669"/>
    <property type="project" value="UniProtKB-ARBA"/>
</dbReference>
<dbReference type="InterPro" id="IPR033926">
    <property type="entry name" value="IPT_NFkappaB"/>
</dbReference>
<dbReference type="PROSITE" id="PS50088">
    <property type="entry name" value="ANK_REPEAT"/>
    <property type="match status" value="3"/>
</dbReference>
<keyword evidence="5" id="KW-1185">Reference proteome</keyword>
<dbReference type="InParanoid" id="A0A2J7Q2W5"/>
<dbReference type="InterPro" id="IPR032397">
    <property type="entry name" value="RHD_dimer"/>
</dbReference>
<comment type="caution">
    <text evidence="4">The sequence shown here is derived from an EMBL/GenBank/DDBJ whole genome shotgun (WGS) entry which is preliminary data.</text>
</comment>
<feature type="domain" description="RHD" evidence="3">
    <location>
        <begin position="157"/>
        <end position="358"/>
    </location>
</feature>
<dbReference type="SMART" id="SM00429">
    <property type="entry name" value="IPT"/>
    <property type="match status" value="1"/>
</dbReference>
<dbReference type="InterPro" id="IPR011539">
    <property type="entry name" value="RHD_DNA_bind_dom"/>
</dbReference>
<dbReference type="EMBL" id="NEVH01019075">
    <property type="protein sequence ID" value="PNF22924.1"/>
    <property type="molecule type" value="Genomic_DNA"/>
</dbReference>
<dbReference type="SUPFAM" id="SSF48403">
    <property type="entry name" value="Ankyrin repeat"/>
    <property type="match status" value="1"/>
</dbReference>
<dbReference type="InterPro" id="IPR014756">
    <property type="entry name" value="Ig_E-set"/>
</dbReference>
<dbReference type="SUPFAM" id="SSF81296">
    <property type="entry name" value="E set domains"/>
    <property type="match status" value="1"/>
</dbReference>
<dbReference type="InterPro" id="IPR002110">
    <property type="entry name" value="Ankyrin_rpt"/>
</dbReference>
<dbReference type="GO" id="GO:0035206">
    <property type="term" value="P:regulation of hemocyte proliferation"/>
    <property type="evidence" value="ECO:0007669"/>
    <property type="project" value="UniProtKB-ARBA"/>
</dbReference>
<dbReference type="GO" id="GO:0008063">
    <property type="term" value="P:Toll signaling pathway"/>
    <property type="evidence" value="ECO:0007669"/>
    <property type="project" value="UniProtKB-ARBA"/>
</dbReference>
<dbReference type="Pfam" id="PF00023">
    <property type="entry name" value="Ank"/>
    <property type="match status" value="1"/>
</dbReference>
<feature type="repeat" description="ANK" evidence="1">
    <location>
        <begin position="721"/>
        <end position="753"/>
    </location>
</feature>
<dbReference type="PRINTS" id="PR00057">
    <property type="entry name" value="NFKBTNSCPFCT"/>
</dbReference>
<evidence type="ECO:0000256" key="2">
    <source>
        <dbReference type="SAM" id="MobiDB-lite"/>
    </source>
</evidence>
<protein>
    <recommendedName>
        <fullName evidence="3">RHD domain-containing protein</fullName>
    </recommendedName>
</protein>
<dbReference type="FunCoup" id="A0A2J7Q2W5">
    <property type="interactions" value="580"/>
</dbReference>
<dbReference type="Gene3D" id="2.60.40.10">
    <property type="entry name" value="Immunoglobulins"/>
    <property type="match status" value="1"/>
</dbReference>
<dbReference type="Pfam" id="PF00554">
    <property type="entry name" value="RHD_DNA_bind"/>
    <property type="match status" value="1"/>
</dbReference>
<keyword evidence="1" id="KW-0040">ANK repeat</keyword>
<dbReference type="GO" id="GO:0001228">
    <property type="term" value="F:DNA-binding transcription activator activity, RNA polymerase II-specific"/>
    <property type="evidence" value="ECO:0007669"/>
    <property type="project" value="UniProtKB-ARBA"/>
</dbReference>
<dbReference type="SUPFAM" id="SSF49417">
    <property type="entry name" value="p53-like transcription factors"/>
    <property type="match status" value="1"/>
</dbReference>
<dbReference type="GO" id="GO:0000978">
    <property type="term" value="F:RNA polymerase II cis-regulatory region sequence-specific DNA binding"/>
    <property type="evidence" value="ECO:0007669"/>
    <property type="project" value="TreeGrafter"/>
</dbReference>
<sequence>MSEQYTYIVFRIQTLLNSNTFRKFDVRFIDQQKCFQVRSLTTQMKRVICGSYKPRRREWHVSSACAGGHVVYVTESTLTIRGHRGSTAYESVLVEGVLLFIGMMNSSPSPGSYSQSSMDSQDSSSNMSALSPMSVTLSPRSYQNILVLSPEQVGVVSVLPYLRITEEPVEKFRFRYKSEMMGTHDSILGRSSDKNRKKTYPTVQLCNYDGPAIIRCSLYTTHQVKSQRTPHTHRLVVRSDNEDKDDPHELPVSPELGYSVVFAGMGIIHTAKRHIIDELIKKKKLRHLEMLRSRNVNITSLSTRDEINIRAEAEAEAKKMNLNSVCLCFEAFVRENGVMQPICLPVFSSPINNMKSALTGELKICRIDKHVSSCLGNEEVFILVEKVGKKNIKIKFFELDDEDNEVWCDYGKFSELDVHHQYAIVFRTPPYRDTEIDKTVDVFLQLYRPTDGDCSEPIKFAYKPSEKTGRATRKRQRTSLTDCIPVAVVQGHVYGNPVIGQTAAPSPPLANPDCDGQVDLGKFETPPDLFETVLNEDAAVNGMNSNEFKEFIRNLSYSSLGSSYAETFENNEFFLKDGAHTRDVTTMDISTDGSSRLKIKKRATPLSREPGVDTNVATKFSRVSIEDMKEQHRNSTKIEIMMDGEQLAKWAVAKLNETLLEKPPPHVLASKVREIFSKKIDDGDGPLHCAIQYDMKDLLKQMFTVLGKGQHRPIINDRNLKDETPLHLSVILNQPETVKTLLTIGANPNSVNRQGDSPLHLAVSASYNDCISELLNVSNYQWYSNCIDCNLTNYNGCTPLHIAAREKNLDAVKKLVDSGADVNKKDTSLGRTVLHIAVEESSVEISRYLLEKTNIDVNATSYTGNTALHGAVVCEGSESSELCTLLLQYKANPRLENYVVEHDGEVEVCSEMEIKEEPESDDDDDDDDDDCQLKIEEGDHEVGDINSKAHGQTSLDLATDKKDILELLRKVEQPMDQEEVEDMVGVKEEPSESPILEGVLGEVKNGLFDSDTLMRLCDLLDKSQGWVNLADLLDYGFLVASIRNAASPSKMLFNYADLHGNVSVQDIRSFLEALDEHEAVETVDLMLARKIASS</sequence>
<dbReference type="AlphaFoldDB" id="A0A2J7Q2W5"/>
<dbReference type="Pfam" id="PF12796">
    <property type="entry name" value="Ank_2"/>
    <property type="match status" value="1"/>
</dbReference>
<dbReference type="OrthoDB" id="10254686at2759"/>
<dbReference type="GO" id="GO:0002225">
    <property type="term" value="P:positive regulation of antimicrobial peptide production"/>
    <property type="evidence" value="ECO:0007669"/>
    <property type="project" value="UniProtKB-ARBA"/>
</dbReference>
<dbReference type="SMART" id="SM00248">
    <property type="entry name" value="ANK"/>
    <property type="match status" value="6"/>
</dbReference>
<gene>
    <name evidence="4" type="ORF">B7P43_G11672</name>
</gene>
<proteinExistence type="predicted"/>
<dbReference type="InterPro" id="IPR013783">
    <property type="entry name" value="Ig-like_fold"/>
</dbReference>
<evidence type="ECO:0000256" key="1">
    <source>
        <dbReference type="PROSITE-ProRule" id="PRU00023"/>
    </source>
</evidence>
<dbReference type="GO" id="GO:0005737">
    <property type="term" value="C:cytoplasm"/>
    <property type="evidence" value="ECO:0007669"/>
    <property type="project" value="InterPro"/>
</dbReference>
<organism evidence="4 5">
    <name type="scientific">Cryptotermes secundus</name>
    <dbReference type="NCBI Taxonomy" id="105785"/>
    <lineage>
        <taxon>Eukaryota</taxon>
        <taxon>Metazoa</taxon>
        <taxon>Ecdysozoa</taxon>
        <taxon>Arthropoda</taxon>
        <taxon>Hexapoda</taxon>
        <taxon>Insecta</taxon>
        <taxon>Pterygota</taxon>
        <taxon>Neoptera</taxon>
        <taxon>Polyneoptera</taxon>
        <taxon>Dictyoptera</taxon>
        <taxon>Blattodea</taxon>
        <taxon>Blattoidea</taxon>
        <taxon>Termitoidae</taxon>
        <taxon>Kalotermitidae</taxon>
        <taxon>Cryptotermitinae</taxon>
        <taxon>Cryptotermes</taxon>
    </lineage>
</organism>
<dbReference type="PROSITE" id="PS50254">
    <property type="entry name" value="REL_2"/>
    <property type="match status" value="1"/>
</dbReference>
<feature type="repeat" description="ANK" evidence="1">
    <location>
        <begin position="795"/>
        <end position="827"/>
    </location>
</feature>
<dbReference type="FunFam" id="2.60.40.10:FF:000046">
    <property type="entry name" value="Nuclear factor NF-kappa-B p105 subunit"/>
    <property type="match status" value="1"/>
</dbReference>
<dbReference type="InterPro" id="IPR002909">
    <property type="entry name" value="IPT_dom"/>
</dbReference>
<name>A0A2J7Q2W5_9NEOP</name>
<dbReference type="PANTHER" id="PTHR24169">
    <property type="entry name" value="NUCLEAR FACTOR NF-KAPPA-B PROTEIN"/>
    <property type="match status" value="1"/>
</dbReference>
<dbReference type="GO" id="GO:0048935">
    <property type="term" value="P:peripheral nervous system neuron development"/>
    <property type="evidence" value="ECO:0007669"/>
    <property type="project" value="UniProtKB-ARBA"/>
</dbReference>
<dbReference type="PROSITE" id="PS50297">
    <property type="entry name" value="ANK_REP_REGION"/>
    <property type="match status" value="3"/>
</dbReference>
<dbReference type="Gene3D" id="1.25.40.20">
    <property type="entry name" value="Ankyrin repeat-containing domain"/>
    <property type="match status" value="1"/>
</dbReference>
<accession>A0A2J7Q2W5</accession>
<dbReference type="STRING" id="105785.A0A2J7Q2W5"/>
<dbReference type="CDD" id="cd08310">
    <property type="entry name" value="Death_NFkB-like"/>
    <property type="match status" value="1"/>
</dbReference>
<evidence type="ECO:0000259" key="3">
    <source>
        <dbReference type="PROSITE" id="PS50254"/>
    </source>
</evidence>
<feature type="repeat" description="ANK" evidence="1">
    <location>
        <begin position="829"/>
        <end position="852"/>
    </location>
</feature>
<dbReference type="Gene3D" id="2.60.40.340">
    <property type="entry name" value="Rel homology domain (RHD), DNA-binding domain"/>
    <property type="match status" value="1"/>
</dbReference>
<dbReference type="Pfam" id="PF16179">
    <property type="entry name" value="RHD_dimer"/>
    <property type="match status" value="1"/>
</dbReference>
<dbReference type="SUPFAM" id="SSF47986">
    <property type="entry name" value="DEATH domain"/>
    <property type="match status" value="1"/>
</dbReference>
<dbReference type="PANTHER" id="PTHR24169:SF28">
    <property type="entry name" value="NUCLEAR FACTOR NF-KAPPA-B P110 SUBUNIT"/>
    <property type="match status" value="1"/>
</dbReference>
<feature type="region of interest" description="Disordered" evidence="2">
    <location>
        <begin position="111"/>
        <end position="131"/>
    </location>
</feature>
<evidence type="ECO:0000313" key="4">
    <source>
        <dbReference type="EMBL" id="PNF22924.1"/>
    </source>
</evidence>
<reference evidence="4 5" key="1">
    <citation type="submission" date="2017-12" db="EMBL/GenBank/DDBJ databases">
        <title>Hemimetabolous genomes reveal molecular basis of termite eusociality.</title>
        <authorList>
            <person name="Harrison M.C."/>
            <person name="Jongepier E."/>
            <person name="Robertson H.M."/>
            <person name="Arning N."/>
            <person name="Bitard-Feildel T."/>
            <person name="Chao H."/>
            <person name="Childers C.P."/>
            <person name="Dinh H."/>
            <person name="Doddapaneni H."/>
            <person name="Dugan S."/>
            <person name="Gowin J."/>
            <person name="Greiner C."/>
            <person name="Han Y."/>
            <person name="Hu H."/>
            <person name="Hughes D.S.T."/>
            <person name="Huylmans A.-K."/>
            <person name="Kemena C."/>
            <person name="Kremer L.P.M."/>
            <person name="Lee S.L."/>
            <person name="Lopez-Ezquerra A."/>
            <person name="Mallet L."/>
            <person name="Monroy-Kuhn J.M."/>
            <person name="Moser A."/>
            <person name="Murali S.C."/>
            <person name="Muzny D.M."/>
            <person name="Otani S."/>
            <person name="Piulachs M.-D."/>
            <person name="Poelchau M."/>
            <person name="Qu J."/>
            <person name="Schaub F."/>
            <person name="Wada-Katsumata A."/>
            <person name="Worley K.C."/>
            <person name="Xie Q."/>
            <person name="Ylla G."/>
            <person name="Poulsen M."/>
            <person name="Gibbs R.A."/>
            <person name="Schal C."/>
            <person name="Richards S."/>
            <person name="Belles X."/>
            <person name="Korb J."/>
            <person name="Bornberg-Bauer E."/>
        </authorList>
    </citation>
    <scope>NUCLEOTIDE SEQUENCE [LARGE SCALE GENOMIC DNA]</scope>
    <source>
        <tissue evidence="4">Whole body</tissue>
    </source>
</reference>
<evidence type="ECO:0000313" key="5">
    <source>
        <dbReference type="Proteomes" id="UP000235965"/>
    </source>
</evidence>
<dbReference type="InterPro" id="IPR011029">
    <property type="entry name" value="DEATH-like_dom_sf"/>
</dbReference>
<dbReference type="GO" id="GO:0007249">
    <property type="term" value="P:canonical NF-kappaB signal transduction"/>
    <property type="evidence" value="ECO:0007669"/>
    <property type="project" value="UniProtKB-ARBA"/>
</dbReference>
<dbReference type="InterPro" id="IPR037059">
    <property type="entry name" value="RHD_DNA_bind_dom_sf"/>
</dbReference>
<dbReference type="InterPro" id="IPR036770">
    <property type="entry name" value="Ankyrin_rpt-contain_sf"/>
</dbReference>
<dbReference type="InterPro" id="IPR008967">
    <property type="entry name" value="p53-like_TF_DNA-bd_sf"/>
</dbReference>
<dbReference type="CDD" id="cd01177">
    <property type="entry name" value="IPT_NFkappaB"/>
    <property type="match status" value="1"/>
</dbReference>